<feature type="region of interest" description="Disordered" evidence="1">
    <location>
        <begin position="1"/>
        <end position="84"/>
    </location>
</feature>
<feature type="compositionally biased region" description="Low complexity" evidence="1">
    <location>
        <begin position="18"/>
        <end position="30"/>
    </location>
</feature>
<protein>
    <submittedName>
        <fullName evidence="2">Uncharacterized protein</fullName>
    </submittedName>
</protein>
<feature type="compositionally biased region" description="Pro residues" evidence="1">
    <location>
        <begin position="1"/>
        <end position="10"/>
    </location>
</feature>
<dbReference type="AlphaFoldDB" id="A0AAV2GKQ4"/>
<organism evidence="2 3">
    <name type="scientific">Linum trigynum</name>
    <dbReference type="NCBI Taxonomy" id="586398"/>
    <lineage>
        <taxon>Eukaryota</taxon>
        <taxon>Viridiplantae</taxon>
        <taxon>Streptophyta</taxon>
        <taxon>Embryophyta</taxon>
        <taxon>Tracheophyta</taxon>
        <taxon>Spermatophyta</taxon>
        <taxon>Magnoliopsida</taxon>
        <taxon>eudicotyledons</taxon>
        <taxon>Gunneridae</taxon>
        <taxon>Pentapetalae</taxon>
        <taxon>rosids</taxon>
        <taxon>fabids</taxon>
        <taxon>Malpighiales</taxon>
        <taxon>Linaceae</taxon>
        <taxon>Linum</taxon>
    </lineage>
</organism>
<evidence type="ECO:0000313" key="3">
    <source>
        <dbReference type="Proteomes" id="UP001497516"/>
    </source>
</evidence>
<name>A0AAV2GKQ4_9ROSI</name>
<proteinExistence type="predicted"/>
<reference evidence="2 3" key="1">
    <citation type="submission" date="2024-04" db="EMBL/GenBank/DDBJ databases">
        <authorList>
            <person name="Fracassetti M."/>
        </authorList>
    </citation>
    <scope>NUCLEOTIDE SEQUENCE [LARGE SCALE GENOMIC DNA]</scope>
</reference>
<evidence type="ECO:0000256" key="1">
    <source>
        <dbReference type="SAM" id="MobiDB-lite"/>
    </source>
</evidence>
<evidence type="ECO:0000313" key="2">
    <source>
        <dbReference type="EMBL" id="CAL1410877.1"/>
    </source>
</evidence>
<keyword evidence="3" id="KW-1185">Reference proteome</keyword>
<sequence length="159" mass="16972">MLLELPTPPPHYHRRRPANSSRSSSPSSQHLPPPGDHRLSGSGSRIPLGADSGSNTEPDAGLVFHRGQRAALHSKPSGSRNGEISVFRSRVAPAQRSAVLSPHASFRRLCCDDADAQFVVAAVRNVKLALTELAIDQIDVSTTFSFTTLVTGAFPEDAP</sequence>
<dbReference type="Proteomes" id="UP001497516">
    <property type="component" value="Chromosome 9"/>
</dbReference>
<dbReference type="EMBL" id="OZ034822">
    <property type="protein sequence ID" value="CAL1410877.1"/>
    <property type="molecule type" value="Genomic_DNA"/>
</dbReference>
<accession>A0AAV2GKQ4</accession>
<gene>
    <name evidence="2" type="ORF">LTRI10_LOCUS50264</name>
</gene>